<dbReference type="OrthoDB" id="7394989at2759"/>
<evidence type="ECO:0000256" key="2">
    <source>
        <dbReference type="PROSITE-ProRule" id="PRU00497"/>
    </source>
</evidence>
<dbReference type="GeneID" id="112538804"/>
<dbReference type="PROSITE" id="PS51155">
    <property type="entry name" value="CHIT_BIND_RR_2"/>
    <property type="match status" value="1"/>
</dbReference>
<dbReference type="OMA" id="WGKHDDH"/>
<feature type="chain" id="PRO_5004581193" evidence="4">
    <location>
        <begin position="24"/>
        <end position="209"/>
    </location>
</feature>
<dbReference type="GO" id="GO:0008010">
    <property type="term" value="F:structural constituent of chitin-based larval cuticle"/>
    <property type="evidence" value="ECO:0007669"/>
    <property type="project" value="TreeGrafter"/>
</dbReference>
<evidence type="ECO:0000256" key="1">
    <source>
        <dbReference type="ARBA" id="ARBA00022460"/>
    </source>
</evidence>
<dbReference type="HOGENOM" id="CLU_1316919_0_0_1"/>
<dbReference type="RefSeq" id="XP_025016509.1">
    <property type="nucleotide sequence ID" value="XM_025160741.1"/>
</dbReference>
<dbReference type="KEGG" id="tut:112538804"/>
<proteinExistence type="predicted"/>
<evidence type="ECO:0000256" key="3">
    <source>
        <dbReference type="SAM" id="MobiDB-lite"/>
    </source>
</evidence>
<sequence>MTSLRGYLTGFVVAFTLVNLASTTHHHGGHSNIFRKQDDWGKYEFAYDIHDPWGNKNFRKEHGHFTKKGGHVEGSYGLHDSKGRLRIVKYTAGKGGFVASIKTNEPGTSDEDAAAAFYNGKDHDHGKWKYDVKTHHEKGKDDWGKDHWGKHDDHKDDHKSHHSKGHFDHYAAAASEIHSSKQYELPISSDSGEYRRIASHLPRANFAFL</sequence>
<dbReference type="GO" id="GO:0062129">
    <property type="term" value="C:chitin-based extracellular matrix"/>
    <property type="evidence" value="ECO:0007669"/>
    <property type="project" value="TreeGrafter"/>
</dbReference>
<dbReference type="AlphaFoldDB" id="T1KAC5"/>
<reference evidence="5" key="2">
    <citation type="submission" date="2015-06" db="UniProtKB">
        <authorList>
            <consortium name="EnsemblMetazoa"/>
        </authorList>
    </citation>
    <scope>IDENTIFICATION</scope>
</reference>
<dbReference type="PANTHER" id="PTHR10380">
    <property type="entry name" value="CUTICLE PROTEIN"/>
    <property type="match status" value="1"/>
</dbReference>
<feature type="signal peptide" evidence="4">
    <location>
        <begin position="1"/>
        <end position="23"/>
    </location>
</feature>
<dbReference type="InterPro" id="IPR050468">
    <property type="entry name" value="Cuticle_Struct_Prot"/>
</dbReference>
<dbReference type="EMBL" id="CAEY01001890">
    <property type="status" value="NOT_ANNOTATED_CDS"/>
    <property type="molecule type" value="Genomic_DNA"/>
</dbReference>
<keyword evidence="4" id="KW-0732">Signal</keyword>
<keyword evidence="1 2" id="KW-0193">Cuticle</keyword>
<evidence type="ECO:0000313" key="5">
    <source>
        <dbReference type="EnsemblMetazoa" id="tetur07g08039.1"/>
    </source>
</evidence>
<accession>T1KAC5</accession>
<keyword evidence="6" id="KW-1185">Reference proteome</keyword>
<organism evidence="5 6">
    <name type="scientific">Tetranychus urticae</name>
    <name type="common">Two-spotted spider mite</name>
    <dbReference type="NCBI Taxonomy" id="32264"/>
    <lineage>
        <taxon>Eukaryota</taxon>
        <taxon>Metazoa</taxon>
        <taxon>Ecdysozoa</taxon>
        <taxon>Arthropoda</taxon>
        <taxon>Chelicerata</taxon>
        <taxon>Arachnida</taxon>
        <taxon>Acari</taxon>
        <taxon>Acariformes</taxon>
        <taxon>Trombidiformes</taxon>
        <taxon>Prostigmata</taxon>
        <taxon>Eleutherengona</taxon>
        <taxon>Raphignathae</taxon>
        <taxon>Tetranychoidea</taxon>
        <taxon>Tetranychidae</taxon>
        <taxon>Tetranychus</taxon>
    </lineage>
</organism>
<dbReference type="Proteomes" id="UP000015104">
    <property type="component" value="Unassembled WGS sequence"/>
</dbReference>
<protein>
    <submittedName>
        <fullName evidence="5">Uncharacterized protein</fullName>
    </submittedName>
</protein>
<dbReference type="PANTHER" id="PTHR10380:SF173">
    <property type="entry name" value="CUTICULAR PROTEIN 47EF, ISOFORM C-RELATED"/>
    <property type="match status" value="1"/>
</dbReference>
<name>T1KAC5_TETUR</name>
<reference evidence="6" key="1">
    <citation type="submission" date="2011-08" db="EMBL/GenBank/DDBJ databases">
        <authorList>
            <person name="Rombauts S."/>
        </authorList>
    </citation>
    <scope>NUCLEOTIDE SEQUENCE</scope>
    <source>
        <strain evidence="6">London</strain>
    </source>
</reference>
<feature type="region of interest" description="Disordered" evidence="3">
    <location>
        <begin position="137"/>
        <end position="164"/>
    </location>
</feature>
<dbReference type="Pfam" id="PF00379">
    <property type="entry name" value="Chitin_bind_4"/>
    <property type="match status" value="1"/>
</dbReference>
<evidence type="ECO:0000256" key="4">
    <source>
        <dbReference type="SAM" id="SignalP"/>
    </source>
</evidence>
<evidence type="ECO:0000313" key="6">
    <source>
        <dbReference type="Proteomes" id="UP000015104"/>
    </source>
</evidence>
<dbReference type="InterPro" id="IPR000618">
    <property type="entry name" value="Insect_cuticle"/>
</dbReference>
<dbReference type="EnsemblMetazoa" id="tetur07g08039.1">
    <property type="protein sequence ID" value="tetur07g08039.1"/>
    <property type="gene ID" value="tetur07g08039"/>
</dbReference>